<dbReference type="RefSeq" id="WP_425307466.1">
    <property type="nucleotide sequence ID" value="NZ_CP154795.1"/>
</dbReference>
<dbReference type="InterPro" id="IPR013815">
    <property type="entry name" value="ATP_grasp_subdomain_1"/>
</dbReference>
<evidence type="ECO:0000256" key="3">
    <source>
        <dbReference type="ARBA" id="ARBA00005174"/>
    </source>
</evidence>
<sequence length="426" mass="45077">MKVLVLGSGAREHALAHALERDPVVEKVYAAPGAAMMSQVAELVRVDMLYPAEVAELAKKLEVDLVVVGPEAPLVAGVSDAVREAGIPCFGPSKGAAQIEGSKAFAKEVMAAAGVPTAQSRLCADMAEVEAALDEFGAPYVVKENGLASGKGVIVTEDRAAAIAHAEKCQEVLVEEHMSGPEISLFAICDGKTAVPMQAAQDFKRAQDGDKGPNTGGMGAYTPVPWAPANLEQETCEKVIQPVLDELAKRGTPFVGLLYAGLMLTPKGIKVVEFNARFGDPETQPILLQLESPLAQVLLAAAKGELEEFGPLKFAPGFAVGVVVASEGYPENPALGTRIFEGQFRSGNIKLFHGGTGRDDLGNLIVTGGRIFTVTGRGHTLGFARNMVYAALKAFHMDKSFWRHDIADRAIKGEIKYDVPEGGLFQ</sequence>
<dbReference type="Gene3D" id="3.90.600.10">
    <property type="entry name" value="Phosphoribosylglycinamide synthetase, C-terminal domain"/>
    <property type="match status" value="1"/>
</dbReference>
<keyword evidence="6 13" id="KW-0547">Nucleotide-binding</keyword>
<accession>A0ABZ3FJ24</accession>
<evidence type="ECO:0000256" key="10">
    <source>
        <dbReference type="ARBA" id="ARBA00042242"/>
    </source>
</evidence>
<comment type="catalytic activity">
    <reaction evidence="12">
        <text>5-phospho-beta-D-ribosylamine + glycine + ATP = N(1)-(5-phospho-beta-D-ribosyl)glycinamide + ADP + phosphate + H(+)</text>
        <dbReference type="Rhea" id="RHEA:17453"/>
        <dbReference type="ChEBI" id="CHEBI:15378"/>
        <dbReference type="ChEBI" id="CHEBI:30616"/>
        <dbReference type="ChEBI" id="CHEBI:43474"/>
        <dbReference type="ChEBI" id="CHEBI:57305"/>
        <dbReference type="ChEBI" id="CHEBI:58681"/>
        <dbReference type="ChEBI" id="CHEBI:143788"/>
        <dbReference type="ChEBI" id="CHEBI:456216"/>
        <dbReference type="EC" id="6.3.4.13"/>
    </reaction>
</comment>
<dbReference type="SUPFAM" id="SSF52440">
    <property type="entry name" value="PreATP-grasp domain"/>
    <property type="match status" value="1"/>
</dbReference>
<dbReference type="PROSITE" id="PS50975">
    <property type="entry name" value="ATP_GRASP"/>
    <property type="match status" value="1"/>
</dbReference>
<evidence type="ECO:0000256" key="2">
    <source>
        <dbReference type="ARBA" id="ARBA00001946"/>
    </source>
</evidence>
<dbReference type="EC" id="6.3.4.13" evidence="4 12"/>
<dbReference type="InterPro" id="IPR000115">
    <property type="entry name" value="PRibGlycinamide_synth"/>
</dbReference>
<evidence type="ECO:0000256" key="9">
    <source>
        <dbReference type="ARBA" id="ARBA00038345"/>
    </source>
</evidence>
<dbReference type="InterPro" id="IPR020559">
    <property type="entry name" value="PRibGlycinamide_synth_CS"/>
</dbReference>
<comment type="cofactor">
    <cofactor evidence="1">
        <name>Mn(2+)</name>
        <dbReference type="ChEBI" id="CHEBI:29035"/>
    </cofactor>
</comment>
<dbReference type="Gene3D" id="3.30.1490.20">
    <property type="entry name" value="ATP-grasp fold, A domain"/>
    <property type="match status" value="1"/>
</dbReference>
<evidence type="ECO:0000256" key="12">
    <source>
        <dbReference type="HAMAP-Rule" id="MF_00138"/>
    </source>
</evidence>
<protein>
    <recommendedName>
        <fullName evidence="4 12">Phosphoribosylamine--glycine ligase</fullName>
        <ecNumber evidence="4 12">6.3.4.13</ecNumber>
    </recommendedName>
    <alternativeName>
        <fullName evidence="12">GARS</fullName>
    </alternativeName>
    <alternativeName>
        <fullName evidence="10 12">Glycinamide ribonucleotide synthetase</fullName>
    </alternativeName>
    <alternativeName>
        <fullName evidence="11 12">Phosphoribosylglycinamide synthetase</fullName>
    </alternativeName>
</protein>
<gene>
    <name evidence="12 15" type="primary">purD</name>
    <name evidence="15" type="ORF">AADG42_01465</name>
</gene>
<dbReference type="SMART" id="SM01210">
    <property type="entry name" value="GARS_C"/>
    <property type="match status" value="1"/>
</dbReference>
<dbReference type="Proteomes" id="UP001442841">
    <property type="component" value="Chromosome"/>
</dbReference>
<comment type="similarity">
    <text evidence="9 12">Belongs to the GARS family.</text>
</comment>
<dbReference type="NCBIfam" id="TIGR00877">
    <property type="entry name" value="purD"/>
    <property type="match status" value="1"/>
</dbReference>
<evidence type="ECO:0000256" key="7">
    <source>
        <dbReference type="ARBA" id="ARBA00022755"/>
    </source>
</evidence>
<dbReference type="InterPro" id="IPR020560">
    <property type="entry name" value="PRibGlycinamide_synth_C-dom"/>
</dbReference>
<dbReference type="HAMAP" id="MF_00138">
    <property type="entry name" value="GARS"/>
    <property type="match status" value="1"/>
</dbReference>
<dbReference type="Pfam" id="PF01071">
    <property type="entry name" value="GARS_A"/>
    <property type="match status" value="1"/>
</dbReference>
<dbReference type="Pfam" id="PF02844">
    <property type="entry name" value="GARS_N"/>
    <property type="match status" value="1"/>
</dbReference>
<feature type="domain" description="ATP-grasp" evidence="14">
    <location>
        <begin position="107"/>
        <end position="303"/>
    </location>
</feature>
<evidence type="ECO:0000313" key="15">
    <source>
        <dbReference type="EMBL" id="XAN06028.1"/>
    </source>
</evidence>
<dbReference type="SMART" id="SM01209">
    <property type="entry name" value="GARS_A"/>
    <property type="match status" value="1"/>
</dbReference>
<dbReference type="InterPro" id="IPR020561">
    <property type="entry name" value="PRibGlycinamid_synth_ATP-grasp"/>
</dbReference>
<dbReference type="EMBL" id="CP154795">
    <property type="protein sequence ID" value="XAN06028.1"/>
    <property type="molecule type" value="Genomic_DNA"/>
</dbReference>
<name>A0ABZ3FJ24_9ACTN</name>
<organism evidence="15 16">
    <name type="scientific">Ammonicoccus fulvus</name>
    <dbReference type="NCBI Taxonomy" id="3138240"/>
    <lineage>
        <taxon>Bacteria</taxon>
        <taxon>Bacillati</taxon>
        <taxon>Actinomycetota</taxon>
        <taxon>Actinomycetes</taxon>
        <taxon>Propionibacteriales</taxon>
        <taxon>Propionibacteriaceae</taxon>
        <taxon>Ammonicoccus</taxon>
    </lineage>
</organism>
<evidence type="ECO:0000259" key="14">
    <source>
        <dbReference type="PROSITE" id="PS50975"/>
    </source>
</evidence>
<dbReference type="SUPFAM" id="SSF56059">
    <property type="entry name" value="Glutathione synthetase ATP-binding domain-like"/>
    <property type="match status" value="1"/>
</dbReference>
<evidence type="ECO:0000313" key="16">
    <source>
        <dbReference type="Proteomes" id="UP001442841"/>
    </source>
</evidence>
<evidence type="ECO:0000256" key="11">
    <source>
        <dbReference type="ARBA" id="ARBA00042864"/>
    </source>
</evidence>
<dbReference type="InterPro" id="IPR011054">
    <property type="entry name" value="Rudment_hybrid_motif"/>
</dbReference>
<evidence type="ECO:0000256" key="13">
    <source>
        <dbReference type="PROSITE-ProRule" id="PRU00409"/>
    </source>
</evidence>
<reference evidence="15 16" key="1">
    <citation type="submission" date="2024-04" db="EMBL/GenBank/DDBJ databases">
        <title>Isolation of an actinomycete strain from pig manure.</title>
        <authorList>
            <person name="Gong T."/>
            <person name="Yu Z."/>
            <person name="An M."/>
            <person name="Wei C."/>
            <person name="Yang W."/>
            <person name="Liu L."/>
        </authorList>
    </citation>
    <scope>NUCLEOTIDE SEQUENCE [LARGE SCALE GENOMIC DNA]</scope>
    <source>
        <strain evidence="15 16">ZF39</strain>
    </source>
</reference>
<keyword evidence="8 13" id="KW-0067">ATP-binding</keyword>
<comment type="cofactor">
    <cofactor evidence="2">
        <name>Mg(2+)</name>
        <dbReference type="ChEBI" id="CHEBI:18420"/>
    </cofactor>
</comment>
<dbReference type="Gene3D" id="3.30.470.20">
    <property type="entry name" value="ATP-grasp fold, B domain"/>
    <property type="match status" value="1"/>
</dbReference>
<evidence type="ECO:0000256" key="6">
    <source>
        <dbReference type="ARBA" id="ARBA00022741"/>
    </source>
</evidence>
<evidence type="ECO:0000256" key="8">
    <source>
        <dbReference type="ARBA" id="ARBA00022840"/>
    </source>
</evidence>
<dbReference type="GO" id="GO:0004637">
    <property type="term" value="F:phosphoribosylamine-glycine ligase activity"/>
    <property type="evidence" value="ECO:0007669"/>
    <property type="project" value="UniProtKB-EC"/>
</dbReference>
<keyword evidence="16" id="KW-1185">Reference proteome</keyword>
<dbReference type="Gene3D" id="3.40.50.20">
    <property type="match status" value="1"/>
</dbReference>
<proteinExistence type="inferred from homology"/>
<evidence type="ECO:0000256" key="4">
    <source>
        <dbReference type="ARBA" id="ARBA00013255"/>
    </source>
</evidence>
<keyword evidence="5 12" id="KW-0436">Ligase</keyword>
<dbReference type="InterPro" id="IPR020562">
    <property type="entry name" value="PRibGlycinamide_synth_N"/>
</dbReference>
<dbReference type="InterPro" id="IPR037123">
    <property type="entry name" value="PRibGlycinamide_synth_C_sf"/>
</dbReference>
<comment type="pathway">
    <text evidence="3 12">Purine metabolism; IMP biosynthesis via de novo pathway; N(1)-(5-phospho-D-ribosyl)glycinamide from 5-phospho-alpha-D-ribose 1-diphosphate: step 2/2.</text>
</comment>
<dbReference type="PANTHER" id="PTHR43472:SF1">
    <property type="entry name" value="PHOSPHORIBOSYLAMINE--GLYCINE LIGASE, CHLOROPLASTIC"/>
    <property type="match status" value="1"/>
</dbReference>
<dbReference type="InterPro" id="IPR011761">
    <property type="entry name" value="ATP-grasp"/>
</dbReference>
<evidence type="ECO:0000256" key="1">
    <source>
        <dbReference type="ARBA" id="ARBA00001936"/>
    </source>
</evidence>
<dbReference type="SUPFAM" id="SSF51246">
    <property type="entry name" value="Rudiment single hybrid motif"/>
    <property type="match status" value="1"/>
</dbReference>
<dbReference type="PROSITE" id="PS00184">
    <property type="entry name" value="GARS"/>
    <property type="match status" value="1"/>
</dbReference>
<keyword evidence="7 12" id="KW-0658">Purine biosynthesis</keyword>
<dbReference type="InterPro" id="IPR016185">
    <property type="entry name" value="PreATP-grasp_dom_sf"/>
</dbReference>
<dbReference type="PANTHER" id="PTHR43472">
    <property type="entry name" value="PHOSPHORIBOSYLAMINE--GLYCINE LIGASE"/>
    <property type="match status" value="1"/>
</dbReference>
<dbReference type="Pfam" id="PF02843">
    <property type="entry name" value="GARS_C"/>
    <property type="match status" value="1"/>
</dbReference>
<evidence type="ECO:0000256" key="5">
    <source>
        <dbReference type="ARBA" id="ARBA00022598"/>
    </source>
</evidence>